<reference evidence="2 3" key="1">
    <citation type="journal article" date="2011" name="PLoS ONE">
        <title>The complete genome sequence of Thermoproteus tenax: a physiologically versatile member of the Crenarchaeota.</title>
        <authorList>
            <person name="Siebers B."/>
            <person name="Zaparty M."/>
            <person name="Raddatz G."/>
            <person name="Tjaden B."/>
            <person name="Albers S.V."/>
            <person name="Bell S.D."/>
            <person name="Blombach F."/>
            <person name="Kletzin A."/>
            <person name="Kyrpides N."/>
            <person name="Lanz C."/>
            <person name="Plagens A."/>
            <person name="Rampp M."/>
            <person name="Rosinus A."/>
            <person name="von Jan M."/>
            <person name="Makarova K.S."/>
            <person name="Klenk H.P."/>
            <person name="Schuster S.C."/>
            <person name="Hensel R."/>
        </authorList>
    </citation>
    <scope>NUCLEOTIDE SEQUENCE [LARGE SCALE GENOMIC DNA]</scope>
    <source>
        <strain evidence="3">ATCC 35583 / DSM 2078 / JCM 9277 / NBRC 100435 / Kra 1</strain>
    </source>
</reference>
<dbReference type="GO" id="GO:0040029">
    <property type="term" value="P:epigenetic regulation of gene expression"/>
    <property type="evidence" value="ECO:0007669"/>
    <property type="project" value="TreeGrafter"/>
</dbReference>
<dbReference type="KEGG" id="ttn:TTX_1005a"/>
<dbReference type="HOGENOM" id="CLU_007727_8_0_2"/>
<dbReference type="CDD" id="cd10001">
    <property type="entry name" value="HDAC_classII_APAH"/>
    <property type="match status" value="1"/>
</dbReference>
<organism evidence="2 3">
    <name type="scientific">Thermoproteus tenax (strain ATCC 35583 / DSM 2078 / JCM 9277 / NBRC 100435 / Kra 1)</name>
    <dbReference type="NCBI Taxonomy" id="768679"/>
    <lineage>
        <taxon>Archaea</taxon>
        <taxon>Thermoproteota</taxon>
        <taxon>Thermoprotei</taxon>
        <taxon>Thermoproteales</taxon>
        <taxon>Thermoproteaceae</taxon>
        <taxon>Thermoproteus</taxon>
    </lineage>
</organism>
<dbReference type="InterPro" id="IPR037138">
    <property type="entry name" value="His_deacetylse_dom_sf"/>
</dbReference>
<dbReference type="Pfam" id="PF00850">
    <property type="entry name" value="Hist_deacetyl"/>
    <property type="match status" value="1"/>
</dbReference>
<dbReference type="EMBL" id="FN869859">
    <property type="protein sequence ID" value="CCC81651.1"/>
    <property type="molecule type" value="Genomic_DNA"/>
</dbReference>
<keyword evidence="3" id="KW-1185">Reference proteome</keyword>
<dbReference type="STRING" id="768679.TTX_1005a"/>
<gene>
    <name evidence="2" type="ORF">TTX_1005a</name>
</gene>
<name>G4RQ05_THETK</name>
<dbReference type="RefSeq" id="WP_014126906.1">
    <property type="nucleotide sequence ID" value="NC_016070.1"/>
</dbReference>
<dbReference type="PANTHER" id="PTHR10625:SF10">
    <property type="entry name" value="HISTONE DEACETYLASE HDAC1"/>
    <property type="match status" value="1"/>
</dbReference>
<dbReference type="SUPFAM" id="SSF52768">
    <property type="entry name" value="Arginase/deacetylase"/>
    <property type="match status" value="1"/>
</dbReference>
<feature type="domain" description="Histone deacetylase" evidence="1">
    <location>
        <begin position="18"/>
        <end position="296"/>
    </location>
</feature>
<dbReference type="OrthoDB" id="147549at2157"/>
<dbReference type="AlphaFoldDB" id="G4RQ05"/>
<dbReference type="GeneID" id="11261893"/>
<dbReference type="InterPro" id="IPR023696">
    <property type="entry name" value="Ureohydrolase_dom_sf"/>
</dbReference>
<dbReference type="Proteomes" id="UP000002654">
    <property type="component" value="Chromosome"/>
</dbReference>
<proteinExistence type="predicted"/>
<dbReference type="InterPro" id="IPR023801">
    <property type="entry name" value="His_deacetylse_dom"/>
</dbReference>
<evidence type="ECO:0000313" key="3">
    <source>
        <dbReference type="Proteomes" id="UP000002654"/>
    </source>
</evidence>
<dbReference type="eggNOG" id="arCOG00324">
    <property type="taxonomic scope" value="Archaea"/>
</dbReference>
<evidence type="ECO:0000259" key="1">
    <source>
        <dbReference type="Pfam" id="PF00850"/>
    </source>
</evidence>
<dbReference type="PANTHER" id="PTHR10625">
    <property type="entry name" value="HISTONE DEACETYLASE HDAC1-RELATED"/>
    <property type="match status" value="1"/>
</dbReference>
<dbReference type="PATRIC" id="fig|768679.9.peg.1016"/>
<evidence type="ECO:0000313" key="2">
    <source>
        <dbReference type="EMBL" id="CCC81651.1"/>
    </source>
</evidence>
<protein>
    <submittedName>
        <fullName evidence="2">Histone deacetylase family enzyme</fullName>
    </submittedName>
</protein>
<sequence>MRVYYSDIFKEHQVASGHPESPRRLDYALDGVLQGGITPTRPNMREDVLDVLERVHERSYINYIKDLCNVGALTELDGDTWVSPKTCDAAILAVAAMLDAIDSGEHAYILARPPGHHAGKAGRALTAPTQGFCIFNTAASGAIYAEGVAVVDIDVHHGNGTQEILYDRDILYVSTHQDPLTLYPGTGFPDEVGRGRGEGYNVNVPMPPGLGDDGFKKILDEVVVPILRQYGPRRIIVSLGWDAHRDDPLADMGLTLAGYEYALRALASLNVPLVVLLEGGYNYDVIKRGSKMVVELLTGQDAKAPEESSESDHYAWGKLNKTLEDIRRIHSKFWAL</sequence>
<dbReference type="Gene3D" id="3.40.800.20">
    <property type="entry name" value="Histone deacetylase domain"/>
    <property type="match status" value="1"/>
</dbReference>
<dbReference type="GO" id="GO:0004407">
    <property type="term" value="F:histone deacetylase activity"/>
    <property type="evidence" value="ECO:0007669"/>
    <property type="project" value="TreeGrafter"/>
</dbReference>
<accession>G4RQ05</accession>
<dbReference type="PaxDb" id="768679-TTX_1005a"/>